<dbReference type="Proteomes" id="UP000240506">
    <property type="component" value="Unassembled WGS sequence"/>
</dbReference>
<organism evidence="1 2">
    <name type="scientific">Shewanella morhuae</name>
    <dbReference type="NCBI Taxonomy" id="365591"/>
    <lineage>
        <taxon>Bacteria</taxon>
        <taxon>Pseudomonadati</taxon>
        <taxon>Pseudomonadota</taxon>
        <taxon>Gammaproteobacteria</taxon>
        <taxon>Alteromonadales</taxon>
        <taxon>Shewanellaceae</taxon>
        <taxon>Shewanella</taxon>
    </lineage>
</organism>
<comment type="caution">
    <text evidence="1">The sequence shown here is derived from an EMBL/GenBank/DDBJ whole genome shotgun (WGS) entry which is preliminary data.</text>
</comment>
<evidence type="ECO:0000313" key="1">
    <source>
        <dbReference type="EMBL" id="PTA49173.1"/>
    </source>
</evidence>
<sequence length="282" mass="32399">MILQRYMDLPKFVSLLQTKSIYLAKMAAFDDALEGGLTVSDFFKVSNAPKTFDFAFNLAWPSYNESQDEREERSTAAHKAQNELRERKFETLFGVYQCDEAEQLFPICKQWLYVSCWHQSPHECSAMWKIYGSDKNSVCIFTTVEKLKASIATSNLFKNIDFREVNYISHIDHEFSIDPISPFIAKSKPYTFENEFRVVAWNENIDLTMSSVNSEVGALLGVKLETLIDKIVVSPYSDPWFKNSVKQLCNELGVSVDVIDSEIRMEPIKGFYDALSHLDKLV</sequence>
<protein>
    <recommendedName>
        <fullName evidence="3">DUF2971 domain-containing protein</fullName>
    </recommendedName>
</protein>
<keyword evidence="2" id="KW-1185">Reference proteome</keyword>
<evidence type="ECO:0000313" key="2">
    <source>
        <dbReference type="Proteomes" id="UP000240506"/>
    </source>
</evidence>
<proteinExistence type="predicted"/>
<accession>A0ABX5HQN8</accession>
<reference evidence="1 2" key="1">
    <citation type="submission" date="2018-04" db="EMBL/GenBank/DDBJ databases">
        <title>Genomic sequence of a freshwater isolate of Shewanella morhuae.</title>
        <authorList>
            <person name="Castillo D.E."/>
            <person name="Gram L."/>
        </authorList>
    </citation>
    <scope>NUCLEOTIDE SEQUENCE [LARGE SCALE GENOMIC DNA]</scope>
    <source>
        <strain evidence="1 2">CW7</strain>
    </source>
</reference>
<name>A0ABX5HQN8_9GAMM</name>
<gene>
    <name evidence="1" type="ORF">C9I43_00860</name>
</gene>
<dbReference type="EMBL" id="PYSG01000002">
    <property type="protein sequence ID" value="PTA49173.1"/>
    <property type="molecule type" value="Genomic_DNA"/>
</dbReference>
<evidence type="ECO:0008006" key="3">
    <source>
        <dbReference type="Google" id="ProtNLM"/>
    </source>
</evidence>